<keyword evidence="2" id="KW-1185">Reference proteome</keyword>
<evidence type="ECO:0000313" key="2">
    <source>
        <dbReference type="Proteomes" id="UP001396334"/>
    </source>
</evidence>
<protein>
    <submittedName>
        <fullName evidence="1">Uncharacterized protein</fullName>
    </submittedName>
</protein>
<name>A0ABR1ZB12_9ROSI</name>
<evidence type="ECO:0000313" key="1">
    <source>
        <dbReference type="EMBL" id="KAK8476913.1"/>
    </source>
</evidence>
<proteinExistence type="predicted"/>
<comment type="caution">
    <text evidence="1">The sequence shown here is derived from an EMBL/GenBank/DDBJ whole genome shotgun (WGS) entry which is preliminary data.</text>
</comment>
<dbReference type="EMBL" id="JBBPBN010001991">
    <property type="protein sequence ID" value="KAK8476913.1"/>
    <property type="molecule type" value="Genomic_DNA"/>
</dbReference>
<gene>
    <name evidence="1" type="ORF">V6N11_013832</name>
</gene>
<dbReference type="Proteomes" id="UP001396334">
    <property type="component" value="Unassembled WGS sequence"/>
</dbReference>
<accession>A0ABR1ZB12</accession>
<sequence length="88" mass="9788">MSIISDRTSLAIHNATHSLTNQKEWNGLPSKLILAIVDGDFNPPFQDHETTPLLSRGAFGWGLDLTTEVRFQGGSFFDLGHYESLDQL</sequence>
<reference evidence="1 2" key="1">
    <citation type="journal article" date="2024" name="G3 (Bethesda)">
        <title>Genome assembly of Hibiscus sabdariffa L. provides insights into metabolisms of medicinal natural products.</title>
        <authorList>
            <person name="Kim T."/>
        </authorList>
    </citation>
    <scope>NUCLEOTIDE SEQUENCE [LARGE SCALE GENOMIC DNA]</scope>
    <source>
        <strain evidence="1">TK-2024</strain>
        <tissue evidence="1">Old leaves</tissue>
    </source>
</reference>
<organism evidence="1 2">
    <name type="scientific">Hibiscus sabdariffa</name>
    <name type="common">roselle</name>
    <dbReference type="NCBI Taxonomy" id="183260"/>
    <lineage>
        <taxon>Eukaryota</taxon>
        <taxon>Viridiplantae</taxon>
        <taxon>Streptophyta</taxon>
        <taxon>Embryophyta</taxon>
        <taxon>Tracheophyta</taxon>
        <taxon>Spermatophyta</taxon>
        <taxon>Magnoliopsida</taxon>
        <taxon>eudicotyledons</taxon>
        <taxon>Gunneridae</taxon>
        <taxon>Pentapetalae</taxon>
        <taxon>rosids</taxon>
        <taxon>malvids</taxon>
        <taxon>Malvales</taxon>
        <taxon>Malvaceae</taxon>
        <taxon>Malvoideae</taxon>
        <taxon>Hibiscus</taxon>
    </lineage>
</organism>